<dbReference type="PANTHER" id="PTHR10555:SF170">
    <property type="entry name" value="FI18122P1"/>
    <property type="match status" value="1"/>
</dbReference>
<dbReference type="GO" id="GO:0035091">
    <property type="term" value="F:phosphatidylinositol binding"/>
    <property type="evidence" value="ECO:0007669"/>
    <property type="project" value="InterPro"/>
</dbReference>
<dbReference type="GO" id="GO:0005768">
    <property type="term" value="C:endosome"/>
    <property type="evidence" value="ECO:0007669"/>
    <property type="project" value="TreeGrafter"/>
</dbReference>
<keyword evidence="3" id="KW-1185">Reference proteome</keyword>
<organism evidence="2 3">
    <name type="scientific">Stentor coeruleus</name>
    <dbReference type="NCBI Taxonomy" id="5963"/>
    <lineage>
        <taxon>Eukaryota</taxon>
        <taxon>Sar</taxon>
        <taxon>Alveolata</taxon>
        <taxon>Ciliophora</taxon>
        <taxon>Postciliodesmatophora</taxon>
        <taxon>Heterotrichea</taxon>
        <taxon>Heterotrichida</taxon>
        <taxon>Stentoridae</taxon>
        <taxon>Stentor</taxon>
    </lineage>
</organism>
<dbReference type="InterPro" id="IPR036871">
    <property type="entry name" value="PX_dom_sf"/>
</dbReference>
<feature type="domain" description="PX" evidence="1">
    <location>
        <begin position="117"/>
        <end position="225"/>
    </location>
</feature>
<dbReference type="Gene3D" id="3.30.1520.10">
    <property type="entry name" value="Phox-like domain"/>
    <property type="match status" value="1"/>
</dbReference>
<evidence type="ECO:0000259" key="1">
    <source>
        <dbReference type="PROSITE" id="PS50195"/>
    </source>
</evidence>
<dbReference type="Pfam" id="PF00787">
    <property type="entry name" value="PX"/>
    <property type="match status" value="1"/>
</dbReference>
<dbReference type="EMBL" id="MPUH01000803">
    <property type="protein sequence ID" value="OMJ73689.1"/>
    <property type="molecule type" value="Genomic_DNA"/>
</dbReference>
<dbReference type="SUPFAM" id="SSF64268">
    <property type="entry name" value="PX domain"/>
    <property type="match status" value="1"/>
</dbReference>
<sequence>MIQSREYKQNYLKEQIIDKCLNPEDFLRYCDTFKGGNIDEYTFEQLQYIVQTFQDLLIPNVSKEPETLNIEVSENTNDNDTYIRRISIEESKKKLDSNIYTINTTKLKENTLSSEEDIKITLGQVYESLDGALKGKNVYPVTSEPFGWIVERQVDDFVWLRKVLCNVFPGIYLPPSPPKRFRKSNDASNKQQYFLERFINAMTRNCILKRSTYLQSFLMEKDYQVFQEVKKKGKKLSKISRIEEYWTINGFVTCNLFNDESEKISLSEYLSVVESMKKKIKRASDEIINSLKSISNLIMEISKCYETLENVQTFISEVETYKPLYSSLKTSFTYWSEHELKSADLMKGYFNMFFKYGYYEVGPLKDIFCEREQKYENYEKAKSRLAQKKEKLWVGGDVGKWGLTNEDFWNASVLKNDKTLALSKMCKKESDYLILLRDEFAYINYQSKSEMLRVLKDNQLIENLHFTEFARSMCTHITKFHVIWGELIGSLSKIRTENNLSKVTTPRVSIKL</sequence>
<accession>A0A1R2BA96</accession>
<evidence type="ECO:0000313" key="3">
    <source>
        <dbReference type="Proteomes" id="UP000187209"/>
    </source>
</evidence>
<protein>
    <recommendedName>
        <fullName evidence="1">PX domain-containing protein</fullName>
    </recommendedName>
</protein>
<dbReference type="PROSITE" id="PS50195">
    <property type="entry name" value="PX"/>
    <property type="match status" value="1"/>
</dbReference>
<dbReference type="InterPro" id="IPR001683">
    <property type="entry name" value="PX_dom"/>
</dbReference>
<comment type="caution">
    <text evidence="2">The sequence shown here is derived from an EMBL/GenBank/DDBJ whole genome shotgun (WGS) entry which is preliminary data.</text>
</comment>
<evidence type="ECO:0000313" key="2">
    <source>
        <dbReference type="EMBL" id="OMJ73689.1"/>
    </source>
</evidence>
<proteinExistence type="predicted"/>
<dbReference type="Proteomes" id="UP000187209">
    <property type="component" value="Unassembled WGS sequence"/>
</dbReference>
<dbReference type="PANTHER" id="PTHR10555">
    <property type="entry name" value="SORTING NEXIN"/>
    <property type="match status" value="1"/>
</dbReference>
<name>A0A1R2BA96_9CILI</name>
<dbReference type="AlphaFoldDB" id="A0A1R2BA96"/>
<reference evidence="2 3" key="1">
    <citation type="submission" date="2016-11" db="EMBL/GenBank/DDBJ databases">
        <title>The macronuclear genome of Stentor coeruleus: a giant cell with tiny introns.</title>
        <authorList>
            <person name="Slabodnick M."/>
            <person name="Ruby J.G."/>
            <person name="Reiff S.B."/>
            <person name="Swart E.C."/>
            <person name="Gosai S."/>
            <person name="Prabakaran S."/>
            <person name="Witkowska E."/>
            <person name="Larue G.E."/>
            <person name="Fisher S."/>
            <person name="Freeman R.M."/>
            <person name="Gunawardena J."/>
            <person name="Chu W."/>
            <person name="Stover N.A."/>
            <person name="Gregory B.D."/>
            <person name="Nowacki M."/>
            <person name="Derisi J."/>
            <person name="Roy S.W."/>
            <person name="Marshall W.F."/>
            <person name="Sood P."/>
        </authorList>
    </citation>
    <scope>NUCLEOTIDE SEQUENCE [LARGE SCALE GENOMIC DNA]</scope>
    <source>
        <strain evidence="2">WM001</strain>
    </source>
</reference>
<gene>
    <name evidence="2" type="ORF">SteCoe_27564</name>
</gene>
<dbReference type="OrthoDB" id="300396at2759"/>